<accession>A0ABU9VIH8</accession>
<dbReference type="SMART" id="SM00260">
    <property type="entry name" value="CheW"/>
    <property type="match status" value="1"/>
</dbReference>
<feature type="domain" description="CheW-like" evidence="3">
    <location>
        <begin position="17"/>
        <end position="156"/>
    </location>
</feature>
<dbReference type="InterPro" id="IPR001789">
    <property type="entry name" value="Sig_transdc_resp-reg_receiver"/>
</dbReference>
<protein>
    <submittedName>
        <fullName evidence="4">Chemotaxis protein</fullName>
    </submittedName>
</protein>
<dbReference type="InterPro" id="IPR036061">
    <property type="entry name" value="CheW-like_dom_sf"/>
</dbReference>
<evidence type="ECO:0000313" key="4">
    <source>
        <dbReference type="EMBL" id="MEN0643705.1"/>
    </source>
</evidence>
<dbReference type="Gene3D" id="2.40.50.180">
    <property type="entry name" value="CheA-289, Domain 4"/>
    <property type="match status" value="1"/>
</dbReference>
<dbReference type="PANTHER" id="PTHR47233">
    <property type="entry name" value="CHEMOTAXIS PROTEIN CHEV"/>
    <property type="match status" value="1"/>
</dbReference>
<dbReference type="Gene3D" id="3.40.50.2300">
    <property type="match status" value="1"/>
</dbReference>
<dbReference type="InterPro" id="IPR024181">
    <property type="entry name" value="Chemotax_regulator_CheV"/>
</dbReference>
<dbReference type="PROSITE" id="PS50110">
    <property type="entry name" value="RESPONSE_REGULATORY"/>
    <property type="match status" value="1"/>
</dbReference>
<feature type="modified residue" description="4-aspartylphosphate" evidence="1">
    <location>
        <position position="232"/>
    </location>
</feature>
<sequence length="301" mass="33693">MTQMSQSNILLESGTNELELVMFEVGKETYGINVLKVREIVQPVDVTATPNRHSYVEGVIRIRDEIIPLIDLSVVLDVNDHGQTITHKFIVAELNKLKVAFRVHNVSRIHRVSWGQVEKPNELSQGEHSHVTGIVKMEDYVAFMLDYEKIVVEVHPDAGMNRSSIHSLAARDRGGKHIVIVEDSGVLRHLLQDTLTEAGYTKLTTFENGQLAWDALNEQGAISSKVDLIITDIEMPQMDGHHLTKRIKEHPSYEQTPVVIFSSIISEDLFHKGKAVGADGQISKPDIVKLIELLDTTLQLS</sequence>
<dbReference type="PROSITE" id="PS50851">
    <property type="entry name" value="CHEW"/>
    <property type="match status" value="1"/>
</dbReference>
<comment type="caution">
    <text evidence="4">The sequence shown here is derived from an EMBL/GenBank/DDBJ whole genome shotgun (WGS) entry which is preliminary data.</text>
</comment>
<reference evidence="4 5" key="1">
    <citation type="submission" date="2024-03" db="EMBL/GenBank/DDBJ databases">
        <title>Bacilli Hybrid Assemblies.</title>
        <authorList>
            <person name="Kovac J."/>
        </authorList>
    </citation>
    <scope>NUCLEOTIDE SEQUENCE [LARGE SCALE GENOMIC DNA]</scope>
    <source>
        <strain evidence="4 5">FSL R7-0666</strain>
    </source>
</reference>
<dbReference type="SUPFAM" id="SSF52172">
    <property type="entry name" value="CheY-like"/>
    <property type="match status" value="1"/>
</dbReference>
<name>A0ABU9VIH8_9BACI</name>
<evidence type="ECO:0000256" key="1">
    <source>
        <dbReference type="PROSITE-ProRule" id="PRU00169"/>
    </source>
</evidence>
<dbReference type="InterPro" id="IPR011006">
    <property type="entry name" value="CheY-like_superfamily"/>
</dbReference>
<dbReference type="EMBL" id="JBCITK010000001">
    <property type="protein sequence ID" value="MEN0643705.1"/>
    <property type="molecule type" value="Genomic_DNA"/>
</dbReference>
<dbReference type="SUPFAM" id="SSF50341">
    <property type="entry name" value="CheW-like"/>
    <property type="match status" value="1"/>
</dbReference>
<dbReference type="InterPro" id="IPR002545">
    <property type="entry name" value="CheW-lke_dom"/>
</dbReference>
<keyword evidence="5" id="KW-1185">Reference proteome</keyword>
<evidence type="ECO:0000259" key="3">
    <source>
        <dbReference type="PROSITE" id="PS50851"/>
    </source>
</evidence>
<keyword evidence="1" id="KW-0597">Phosphoprotein</keyword>
<dbReference type="PANTHER" id="PTHR47233:SF3">
    <property type="entry name" value="CHEMOTAXIS PROTEIN CHEV"/>
    <property type="match status" value="1"/>
</dbReference>
<proteinExistence type="predicted"/>
<dbReference type="RefSeq" id="WP_343130589.1">
    <property type="nucleotide sequence ID" value="NZ_JBCITK010000001.1"/>
</dbReference>
<dbReference type="Pfam" id="PF01584">
    <property type="entry name" value="CheW"/>
    <property type="match status" value="1"/>
</dbReference>
<organism evidence="4 5">
    <name type="scientific">Alkalicoccobacillus gibsonii</name>
    <dbReference type="NCBI Taxonomy" id="79881"/>
    <lineage>
        <taxon>Bacteria</taxon>
        <taxon>Bacillati</taxon>
        <taxon>Bacillota</taxon>
        <taxon>Bacilli</taxon>
        <taxon>Bacillales</taxon>
        <taxon>Bacillaceae</taxon>
        <taxon>Alkalicoccobacillus</taxon>
    </lineage>
</organism>
<evidence type="ECO:0000313" key="5">
    <source>
        <dbReference type="Proteomes" id="UP001418796"/>
    </source>
</evidence>
<evidence type="ECO:0000259" key="2">
    <source>
        <dbReference type="PROSITE" id="PS50110"/>
    </source>
</evidence>
<dbReference type="Proteomes" id="UP001418796">
    <property type="component" value="Unassembled WGS sequence"/>
</dbReference>
<feature type="domain" description="Response regulatory" evidence="2">
    <location>
        <begin position="177"/>
        <end position="299"/>
    </location>
</feature>
<gene>
    <name evidence="4" type="ORF">MKY91_11155</name>
</gene>
<dbReference type="Gene3D" id="2.30.30.40">
    <property type="entry name" value="SH3 Domains"/>
    <property type="match status" value="1"/>
</dbReference>
<dbReference type="Pfam" id="PF00072">
    <property type="entry name" value="Response_reg"/>
    <property type="match status" value="1"/>
</dbReference>
<dbReference type="PIRSF" id="PIRSF002867">
    <property type="entry name" value="CheV"/>
    <property type="match status" value="1"/>
</dbReference>
<dbReference type="SMART" id="SM00448">
    <property type="entry name" value="REC"/>
    <property type="match status" value="1"/>
</dbReference>